<dbReference type="InterPro" id="IPR010258">
    <property type="entry name" value="Conjugal_tfr_TrbG/VirB9/CagX"/>
</dbReference>
<reference evidence="4 5" key="1">
    <citation type="submission" date="2020-02" db="EMBL/GenBank/DDBJ databases">
        <title>Partial ammonium oxidation to N2 by heterotrophic bacteria.</title>
        <authorList>
            <person name="Wu M."/>
        </authorList>
    </citation>
    <scope>NUCLEOTIDE SEQUENCE [LARGE SCALE GENOMIC DNA]</scope>
    <source>
        <strain evidence="4 5">HO-1</strain>
    </source>
</reference>
<sequence length="367" mass="39948">MRVFARFIVLLLCCLGMSACQTGRGSDGRLADPATHVFNFDWRLSGDPQAGPMQVFDNGTRIWLHFAPGQRLPAVFGWHDGQETLLTLNVSGQFHVIDALWTELVFRAGRAQARASLRPSQTTDDASHRQHDGAAALSSPAPSDRQSRQNAALGKPGLSGDTSLGVAAPSVTDGRTQSESRSGTSLRSESSARLEMLPEAPLKRPMPPERPADSLVAASAAGGKTSPATPPSDLDGGKWARIEGEGQAATPRVKGQNQQAVEGPWEEKTQSVFELRLKDKTLRQALIRWARQAKWVFTPEHWALEVDFPIKTAARFEGGFETAVAQLLDAAKLNAHPLQACFYSNRVLRVLSWPQTCKPQRRGEGQS</sequence>
<dbReference type="Proteomes" id="UP000826050">
    <property type="component" value="Chromosome"/>
</dbReference>
<dbReference type="CDD" id="cd06911">
    <property type="entry name" value="VirB9_CagX_TrbG"/>
    <property type="match status" value="1"/>
</dbReference>
<evidence type="ECO:0000313" key="5">
    <source>
        <dbReference type="Proteomes" id="UP000826050"/>
    </source>
</evidence>
<feature type="chain" id="PRO_5045581032" evidence="2">
    <location>
        <begin position="20"/>
        <end position="367"/>
    </location>
</feature>
<evidence type="ECO:0000256" key="1">
    <source>
        <dbReference type="SAM" id="MobiDB-lite"/>
    </source>
</evidence>
<dbReference type="Pfam" id="PF10671">
    <property type="entry name" value="TcpQ"/>
    <property type="match status" value="1"/>
</dbReference>
<dbReference type="InterPro" id="IPR033645">
    <property type="entry name" value="VirB9/CagX/TrbG_C"/>
</dbReference>
<feature type="domain" description="Toxin co-regulated pilus biosynthesis protein Q C-terminal" evidence="3">
    <location>
        <begin position="272"/>
        <end position="351"/>
    </location>
</feature>
<accession>A0ABX8STY6</accession>
<feature type="region of interest" description="Disordered" evidence="1">
    <location>
        <begin position="116"/>
        <end position="239"/>
    </location>
</feature>
<feature type="compositionally biased region" description="Low complexity" evidence="1">
    <location>
        <begin position="179"/>
        <end position="191"/>
    </location>
</feature>
<feature type="signal peptide" evidence="2">
    <location>
        <begin position="1"/>
        <end position="19"/>
    </location>
</feature>
<dbReference type="Pfam" id="PF03524">
    <property type="entry name" value="CagX"/>
    <property type="match status" value="1"/>
</dbReference>
<feature type="region of interest" description="Disordered" evidence="1">
    <location>
        <begin position="246"/>
        <end position="265"/>
    </location>
</feature>
<evidence type="ECO:0000256" key="2">
    <source>
        <dbReference type="SAM" id="SignalP"/>
    </source>
</evidence>
<gene>
    <name evidence="4" type="ORF">FE795_10885</name>
</gene>
<dbReference type="InterPro" id="IPR018927">
    <property type="entry name" value="Pilus_synth_Q_C"/>
</dbReference>
<protein>
    <submittedName>
        <fullName evidence="4">TrbG/VirB9 family P-type conjugative transfer protein</fullName>
    </submittedName>
</protein>
<evidence type="ECO:0000259" key="3">
    <source>
        <dbReference type="Pfam" id="PF10671"/>
    </source>
</evidence>
<evidence type="ECO:0000313" key="4">
    <source>
        <dbReference type="EMBL" id="QXX79470.1"/>
    </source>
</evidence>
<proteinExistence type="predicted"/>
<organism evidence="4 5">
    <name type="scientific">Alcaligenes ammonioxydans</name>
    <dbReference type="NCBI Taxonomy" id="2582914"/>
    <lineage>
        <taxon>Bacteria</taxon>
        <taxon>Pseudomonadati</taxon>
        <taxon>Pseudomonadota</taxon>
        <taxon>Betaproteobacteria</taxon>
        <taxon>Burkholderiales</taxon>
        <taxon>Alcaligenaceae</taxon>
        <taxon>Alcaligenes</taxon>
    </lineage>
</organism>
<name>A0ABX8STY6_9BURK</name>
<keyword evidence="2" id="KW-0732">Signal</keyword>
<dbReference type="PROSITE" id="PS51257">
    <property type="entry name" value="PROKAR_LIPOPROTEIN"/>
    <property type="match status" value="1"/>
</dbReference>
<dbReference type="EMBL" id="CP049362">
    <property type="protein sequence ID" value="QXX79470.1"/>
    <property type="molecule type" value="Genomic_DNA"/>
</dbReference>
<keyword evidence="5" id="KW-1185">Reference proteome</keyword>